<dbReference type="PANTHER" id="PTHR31252:SF11">
    <property type="entry name" value="DUF4419 DOMAIN-CONTAINING PROTEIN"/>
    <property type="match status" value="1"/>
</dbReference>
<feature type="signal peptide" evidence="1">
    <location>
        <begin position="1"/>
        <end position="15"/>
    </location>
</feature>
<dbReference type="Proteomes" id="UP001583172">
    <property type="component" value="Unassembled WGS sequence"/>
</dbReference>
<name>A0ABR3VDE3_HUMIN</name>
<proteinExistence type="predicted"/>
<dbReference type="Pfam" id="PF14388">
    <property type="entry name" value="DUF4419"/>
    <property type="match status" value="1"/>
</dbReference>
<dbReference type="InterPro" id="IPR025533">
    <property type="entry name" value="DUF4419"/>
</dbReference>
<reference evidence="2 3" key="1">
    <citation type="journal article" date="2024" name="Commun. Biol.">
        <title>Comparative genomic analysis of thermophilic fungi reveals convergent evolutionary adaptations and gene losses.</title>
        <authorList>
            <person name="Steindorff A.S."/>
            <person name="Aguilar-Pontes M.V."/>
            <person name="Robinson A.J."/>
            <person name="Andreopoulos B."/>
            <person name="LaButti K."/>
            <person name="Kuo A."/>
            <person name="Mondo S."/>
            <person name="Riley R."/>
            <person name="Otillar R."/>
            <person name="Haridas S."/>
            <person name="Lipzen A."/>
            <person name="Grimwood J."/>
            <person name="Schmutz J."/>
            <person name="Clum A."/>
            <person name="Reid I.D."/>
            <person name="Moisan M.C."/>
            <person name="Butler G."/>
            <person name="Nguyen T.T.M."/>
            <person name="Dewar K."/>
            <person name="Conant G."/>
            <person name="Drula E."/>
            <person name="Henrissat B."/>
            <person name="Hansel C."/>
            <person name="Singer S."/>
            <person name="Hutchinson M.I."/>
            <person name="de Vries R.P."/>
            <person name="Natvig D.O."/>
            <person name="Powell A.J."/>
            <person name="Tsang A."/>
            <person name="Grigoriev I.V."/>
        </authorList>
    </citation>
    <scope>NUCLEOTIDE SEQUENCE [LARGE SCALE GENOMIC DNA]</scope>
    <source>
        <strain evidence="2 3">CBS 620.91</strain>
    </source>
</reference>
<accession>A0ABR3VDE3</accession>
<feature type="chain" id="PRO_5046974000" evidence="1">
    <location>
        <begin position="16"/>
        <end position="442"/>
    </location>
</feature>
<evidence type="ECO:0000313" key="2">
    <source>
        <dbReference type="EMBL" id="KAL1839895.1"/>
    </source>
</evidence>
<gene>
    <name evidence="2" type="ORF">VTJ49DRAFT_1030</name>
</gene>
<keyword evidence="3" id="KW-1185">Reference proteome</keyword>
<keyword evidence="1" id="KW-0732">Signal</keyword>
<organism evidence="2 3">
    <name type="scientific">Humicola insolens</name>
    <name type="common">Soft-rot fungus</name>
    <dbReference type="NCBI Taxonomy" id="85995"/>
    <lineage>
        <taxon>Eukaryota</taxon>
        <taxon>Fungi</taxon>
        <taxon>Dikarya</taxon>
        <taxon>Ascomycota</taxon>
        <taxon>Pezizomycotina</taxon>
        <taxon>Sordariomycetes</taxon>
        <taxon>Sordariomycetidae</taxon>
        <taxon>Sordariales</taxon>
        <taxon>Chaetomiaceae</taxon>
        <taxon>Mycothermus</taxon>
    </lineage>
</organism>
<sequence length="442" mass="49644">MHVPLTLALAGLATASVVILPGGTPKPLVLPSPSAQSFDAILRDSAPSEFPNSTVNILLSSYSGTLEPDGVETANISDIFPSGSSFIRGAIQAWGEHLHLEIRPDEVWFTILTQLNFYMEANAEAIRHLFVKHQGQETIYIEDKTWTRVLMRFQDEIQDRVLTPWLQEWIIPDFSTTRPDDVMTANILMMGLMKAYFRYEGGIICGLPSVTLLGEKEDWEKLLWRLDRLTDFGEEPSVYRRRLTPILSRFVRSFDEPDSPEIREFWSQIVFADYSSVCGASPLDLSGWITGFLFWEPNGRRIDGLKGSASDTRRGPLTLDGITYHWHDVRRLPVGYAKAPFLMHDFGGMDKFPAYVAAGNMGKSLVRGPPEGYKEALKRAGLDTSIADDESAHGTVRPLSAWMLYGPLYEPGPTPGSPFDRELSHIVTRTRQFLDQRTCRGT</sequence>
<dbReference type="PANTHER" id="PTHR31252">
    <property type="entry name" value="DUF4419 DOMAIN-CONTAINING PROTEIN"/>
    <property type="match status" value="1"/>
</dbReference>
<protein>
    <submittedName>
        <fullName evidence="2">Uncharacterized protein</fullName>
    </submittedName>
</protein>
<comment type="caution">
    <text evidence="2">The sequence shown here is derived from an EMBL/GenBank/DDBJ whole genome shotgun (WGS) entry which is preliminary data.</text>
</comment>
<evidence type="ECO:0000313" key="3">
    <source>
        <dbReference type="Proteomes" id="UP001583172"/>
    </source>
</evidence>
<dbReference type="EMBL" id="JAZGSY010000136">
    <property type="protein sequence ID" value="KAL1839895.1"/>
    <property type="molecule type" value="Genomic_DNA"/>
</dbReference>
<evidence type="ECO:0000256" key="1">
    <source>
        <dbReference type="SAM" id="SignalP"/>
    </source>
</evidence>